<gene>
    <name evidence="1" type="primary">EST1</name>
    <name evidence="1" type="ORF">H2198_005516</name>
</gene>
<organism evidence="1 2">
    <name type="scientific">Neophaeococcomyces mojaviensis</name>
    <dbReference type="NCBI Taxonomy" id="3383035"/>
    <lineage>
        <taxon>Eukaryota</taxon>
        <taxon>Fungi</taxon>
        <taxon>Dikarya</taxon>
        <taxon>Ascomycota</taxon>
        <taxon>Pezizomycotina</taxon>
        <taxon>Eurotiomycetes</taxon>
        <taxon>Chaetothyriomycetidae</taxon>
        <taxon>Chaetothyriales</taxon>
        <taxon>Chaetothyriales incertae sedis</taxon>
        <taxon>Neophaeococcomyces</taxon>
    </lineage>
</organism>
<sequence length="316" mass="34652">MSYAQSWQDFEKNSGGRTVLQGSPENIKKQYEDLVAVLMPHAPPFPENVDFEEKDVEGVKVRIYNPKGASGSLPIGIWTHGGGYMTGDLNADHILCGVVSGNANVVIVNVDYSLTPEHKWPTQLNEGVKVYKWAHDNASSIGGDGNKMFTIGGSAGGALALQICNAVLKDSSLKSSIKGVAAMVPATIDPKNVPEKYKSQYRAYEENAKGVPIIDKEVMQTFIEHLGTDPSDKSAWVLLDTENHKNFPPVYFTSCEFDPLRDDAYVFEAALKEAGVPTKHDHYKGMPHYFWIFPGIPEAQGYIGQLIGGIGWFLSK</sequence>
<name>A0ACC3A5A9_9EURO</name>
<comment type="caution">
    <text evidence="1">The sequence shown here is derived from an EMBL/GenBank/DDBJ whole genome shotgun (WGS) entry which is preliminary data.</text>
</comment>
<proteinExistence type="predicted"/>
<keyword evidence="2" id="KW-1185">Reference proteome</keyword>
<evidence type="ECO:0000313" key="2">
    <source>
        <dbReference type="Proteomes" id="UP001172386"/>
    </source>
</evidence>
<evidence type="ECO:0000313" key="1">
    <source>
        <dbReference type="EMBL" id="KAJ9655618.1"/>
    </source>
</evidence>
<dbReference type="EMBL" id="JAPDRQ010000092">
    <property type="protein sequence ID" value="KAJ9655618.1"/>
    <property type="molecule type" value="Genomic_DNA"/>
</dbReference>
<reference evidence="1" key="1">
    <citation type="submission" date="2022-10" db="EMBL/GenBank/DDBJ databases">
        <title>Culturing micro-colonial fungi from biological soil crusts in the Mojave desert and describing Neophaeococcomyces mojavensis, and introducing the new genera and species Taxawa tesnikishii.</title>
        <authorList>
            <person name="Kurbessoian T."/>
            <person name="Stajich J.E."/>
        </authorList>
    </citation>
    <scope>NUCLEOTIDE SEQUENCE</scope>
    <source>
        <strain evidence="1">JES_112</strain>
    </source>
</reference>
<protein>
    <submittedName>
        <fullName evidence="1">Telomerase-binding protein</fullName>
    </submittedName>
</protein>
<dbReference type="Proteomes" id="UP001172386">
    <property type="component" value="Unassembled WGS sequence"/>
</dbReference>
<accession>A0ACC3A5A9</accession>